<feature type="transmembrane region" description="Helical" evidence="1">
    <location>
        <begin position="346"/>
        <end position="365"/>
    </location>
</feature>
<dbReference type="EMBL" id="CP001791">
    <property type="protein sequence ID" value="ADH98796.1"/>
    <property type="molecule type" value="Genomic_DNA"/>
</dbReference>
<dbReference type="STRING" id="439292.Bsel_1284"/>
<dbReference type="OrthoDB" id="2014935at2"/>
<feature type="transmembrane region" description="Helical" evidence="1">
    <location>
        <begin position="299"/>
        <end position="326"/>
    </location>
</feature>
<dbReference type="eggNOG" id="COG3559">
    <property type="taxonomic scope" value="Bacteria"/>
</dbReference>
<gene>
    <name evidence="2" type="ordered locus">Bsel_1284</name>
</gene>
<feature type="transmembrane region" description="Helical" evidence="1">
    <location>
        <begin position="24"/>
        <end position="46"/>
    </location>
</feature>
<feature type="transmembrane region" description="Helical" evidence="1">
    <location>
        <begin position="126"/>
        <end position="153"/>
    </location>
</feature>
<keyword evidence="1" id="KW-0812">Transmembrane</keyword>
<keyword evidence="1" id="KW-1133">Transmembrane helix</keyword>
<dbReference type="HOGENOM" id="CLU_036785_2_0_9"/>
<feature type="transmembrane region" description="Helical" evidence="1">
    <location>
        <begin position="463"/>
        <end position="483"/>
    </location>
</feature>
<feature type="transmembrane region" description="Helical" evidence="1">
    <location>
        <begin position="395"/>
        <end position="418"/>
    </location>
</feature>
<evidence type="ECO:0000313" key="2">
    <source>
        <dbReference type="EMBL" id="ADH98796.1"/>
    </source>
</evidence>
<dbReference type="KEGG" id="bse:Bsel_1284"/>
<sequence length="533" mass="58877">MLAKYSTGTIELVKFMFRLDRVKIPLWLTGFTFFTLIVPLAFLGLYDSERDRAAMAQTMENPAMIAMVGPGELDNYTIGAMTTHQMLLMTAVVAGLMSILLLARHTRGDEEDGRIELIRSLPTGRLSYLNAGILMLTITSILLSIVIGAGLSVLMIESMDVNGSMLYGASLGGTALIFAGITAVFAQLTSTSRGTVGLSVGVLVAMYLIRAVTDISEAAWSWVVPLAWSTKTEAYSSNNWWPVLLMIVFSLLLFILANYLQSIRDMDRGFLPDRAGRRHASPFLRSPLGAAWRLQRMTVLYWAIGMFVIGAAYGSVMGDMEAFFAGNEMFEQMLSGSDGMTLTDQFIPMLVIVMSILAAVPPVMAMNKLRSEEKKDRIEPILAHAVSQYRLFGGYLLLAVVNAALMVFMAMFGFWIAADAVMEEGMSLTMMMEAGFSYFPAILFFIGINALLTGFFPKRTSFVWFYLLYTFFVLYLGQLMDFPEWTGKLSPFGYVSQVPVEDAAMTPLLITLILAGILMAAGAVAFRRRDIRT</sequence>
<feature type="transmembrane region" description="Helical" evidence="1">
    <location>
        <begin position="438"/>
        <end position="456"/>
    </location>
</feature>
<feature type="transmembrane region" description="Helical" evidence="1">
    <location>
        <begin position="503"/>
        <end position="526"/>
    </location>
</feature>
<dbReference type="RefSeq" id="WP_013172220.1">
    <property type="nucleotide sequence ID" value="NC_014219.1"/>
</dbReference>
<feature type="transmembrane region" description="Helical" evidence="1">
    <location>
        <begin position="240"/>
        <end position="260"/>
    </location>
</feature>
<dbReference type="AlphaFoldDB" id="D6XSL0"/>
<feature type="transmembrane region" description="Helical" evidence="1">
    <location>
        <begin position="198"/>
        <end position="220"/>
    </location>
</feature>
<keyword evidence="3" id="KW-1185">Reference proteome</keyword>
<name>D6XSL0_BACIE</name>
<feature type="transmembrane region" description="Helical" evidence="1">
    <location>
        <begin position="165"/>
        <end position="186"/>
    </location>
</feature>
<proteinExistence type="predicted"/>
<accession>D6XSL0</accession>
<evidence type="ECO:0000313" key="3">
    <source>
        <dbReference type="Proteomes" id="UP000000271"/>
    </source>
</evidence>
<evidence type="ECO:0000256" key="1">
    <source>
        <dbReference type="SAM" id="Phobius"/>
    </source>
</evidence>
<keyword evidence="1" id="KW-0472">Membrane</keyword>
<organism evidence="2 3">
    <name type="scientific">Bacillus selenitireducens (strain ATCC 700615 / DSM 15326 / MLS10)</name>
    <dbReference type="NCBI Taxonomy" id="439292"/>
    <lineage>
        <taxon>Bacteria</taxon>
        <taxon>Bacillati</taxon>
        <taxon>Bacillota</taxon>
        <taxon>Bacilli</taxon>
        <taxon>Bacillales</taxon>
        <taxon>Bacillaceae</taxon>
        <taxon>Salisediminibacterium</taxon>
    </lineage>
</organism>
<feature type="transmembrane region" description="Helical" evidence="1">
    <location>
        <begin position="86"/>
        <end position="105"/>
    </location>
</feature>
<protein>
    <submittedName>
        <fullName evidence="2">Exporter of polyketide antibiotics-like protein</fullName>
    </submittedName>
</protein>
<dbReference type="InterPro" id="IPR025699">
    <property type="entry name" value="ABC2_memb-like"/>
</dbReference>
<dbReference type="Proteomes" id="UP000000271">
    <property type="component" value="Chromosome"/>
</dbReference>
<reference evidence="2" key="1">
    <citation type="submission" date="2009-10" db="EMBL/GenBank/DDBJ databases">
        <title>Complete sequence of Bacillus selenitireducens MLS10.</title>
        <authorList>
            <consortium name="US DOE Joint Genome Institute"/>
            <person name="Lucas S."/>
            <person name="Copeland A."/>
            <person name="Lapidus A."/>
            <person name="Glavina del Rio T."/>
            <person name="Dalin E."/>
            <person name="Tice H."/>
            <person name="Bruce D."/>
            <person name="Goodwin L."/>
            <person name="Pitluck S."/>
            <person name="Sims D."/>
            <person name="Brettin T."/>
            <person name="Detter J.C."/>
            <person name="Han C."/>
            <person name="Larimer F."/>
            <person name="Land M."/>
            <person name="Hauser L."/>
            <person name="Kyrpides N."/>
            <person name="Ovchinnikova G."/>
            <person name="Stolz J."/>
        </authorList>
    </citation>
    <scope>NUCLEOTIDE SEQUENCE [LARGE SCALE GENOMIC DNA]</scope>
    <source>
        <strain evidence="2">MLS10</strain>
    </source>
</reference>
<dbReference type="Pfam" id="PF13346">
    <property type="entry name" value="ABC2_membrane_5"/>
    <property type="match status" value="1"/>
</dbReference>